<dbReference type="CDD" id="cd00093">
    <property type="entry name" value="HTH_XRE"/>
    <property type="match status" value="1"/>
</dbReference>
<keyword evidence="1" id="KW-0614">Plasmid</keyword>
<dbReference type="SUPFAM" id="SSF47413">
    <property type="entry name" value="lambda repressor-like DNA-binding domains"/>
    <property type="match status" value="1"/>
</dbReference>
<evidence type="ECO:0000313" key="1">
    <source>
        <dbReference type="EMBL" id="UNO50995.1"/>
    </source>
</evidence>
<dbReference type="GO" id="GO:0003677">
    <property type="term" value="F:DNA binding"/>
    <property type="evidence" value="ECO:0007669"/>
    <property type="project" value="InterPro"/>
</dbReference>
<reference evidence="2" key="1">
    <citation type="journal article" date="2022" name="G3 (Bethesda)">
        <title>Unveiling the complete genome sequence of Alicyclobacillus acidoterrestris DSM 3922T, a taint-producing strain.</title>
        <authorList>
            <person name="Leonardo I.C."/>
            <person name="Barreto Crespo M.T."/>
            <person name="Gaspar F.B."/>
        </authorList>
    </citation>
    <scope>NUCLEOTIDE SEQUENCE [LARGE SCALE GENOMIC DNA]</scope>
    <source>
        <strain evidence="2">DSM 3922</strain>
    </source>
</reference>
<dbReference type="EMBL" id="CP080468">
    <property type="protein sequence ID" value="UNO50995.1"/>
    <property type="molecule type" value="Genomic_DNA"/>
</dbReference>
<dbReference type="Proteomes" id="UP000829401">
    <property type="component" value="Plasmid pDSM3922.1"/>
</dbReference>
<dbReference type="PROSITE" id="PS50943">
    <property type="entry name" value="HTH_CROC1"/>
    <property type="match status" value="1"/>
</dbReference>
<dbReference type="InterPro" id="IPR001387">
    <property type="entry name" value="Cro/C1-type_HTH"/>
</dbReference>
<dbReference type="Pfam" id="PF13443">
    <property type="entry name" value="HTH_26"/>
    <property type="match status" value="1"/>
</dbReference>
<dbReference type="Gene3D" id="1.10.260.40">
    <property type="entry name" value="lambda repressor-like DNA-binding domains"/>
    <property type="match status" value="1"/>
</dbReference>
<protein>
    <submittedName>
        <fullName evidence="1">Helix-turn-helix transcriptional regulator</fullName>
    </submittedName>
</protein>
<dbReference type="KEGG" id="aaco:K1I37_21235"/>
<organism evidence="1 2">
    <name type="scientific">Alicyclobacillus acidoterrestris (strain ATCC 49025 / DSM 3922 / CIP 106132 / NCIMB 13137 / GD3B)</name>
    <dbReference type="NCBI Taxonomy" id="1356854"/>
    <lineage>
        <taxon>Bacteria</taxon>
        <taxon>Bacillati</taxon>
        <taxon>Bacillota</taxon>
        <taxon>Bacilli</taxon>
        <taxon>Bacillales</taxon>
        <taxon>Alicyclobacillaceae</taxon>
        <taxon>Alicyclobacillus</taxon>
    </lineage>
</organism>
<sequence>MFNLKKQPAAKLRVLMAAKDINTQELADQTGLSPTTISRIRSGSVTRPKSETAYRIAAALGVKVNSIWRDM</sequence>
<accession>T0CWN6</accession>
<dbReference type="OrthoDB" id="2680009at2"/>
<evidence type="ECO:0000313" key="2">
    <source>
        <dbReference type="Proteomes" id="UP000829401"/>
    </source>
</evidence>
<dbReference type="RefSeq" id="WP_021297491.1">
    <property type="nucleotide sequence ID" value="NZ_AURB01000155.1"/>
</dbReference>
<keyword evidence="2" id="KW-1185">Reference proteome</keyword>
<name>T0CWN6_ALIAG</name>
<dbReference type="InterPro" id="IPR010982">
    <property type="entry name" value="Lambda_DNA-bd_dom_sf"/>
</dbReference>
<accession>A0A9E7CT84</accession>
<geneLocation type="plasmid" evidence="2">
    <name>pDSM3922.1</name>
</geneLocation>
<dbReference type="AlphaFoldDB" id="T0CWN6"/>
<proteinExistence type="predicted"/>
<dbReference type="SMART" id="SM00530">
    <property type="entry name" value="HTH_XRE"/>
    <property type="match status" value="1"/>
</dbReference>
<gene>
    <name evidence="1" type="ORF">K1I37_21235</name>
</gene>